<feature type="transmembrane region" description="Helical" evidence="1">
    <location>
        <begin position="39"/>
        <end position="59"/>
    </location>
</feature>
<gene>
    <name evidence="2" type="ORF">rosag_12190</name>
</gene>
<name>A0AA37Q816_9BACT</name>
<dbReference type="EMBL" id="BRXS01000002">
    <property type="protein sequence ID" value="GLC24706.1"/>
    <property type="molecule type" value="Genomic_DNA"/>
</dbReference>
<keyword evidence="1" id="KW-1133">Transmembrane helix</keyword>
<sequence>MTITRWLCVALGAVLVVGGLTHTEWKPGHGWGREPGRPATIWSRLWFVGGGLFWMWLAVTGRV</sequence>
<evidence type="ECO:0000313" key="3">
    <source>
        <dbReference type="Proteomes" id="UP001161325"/>
    </source>
</evidence>
<accession>A0AA37Q816</accession>
<dbReference type="RefSeq" id="WP_284349153.1">
    <property type="nucleotide sequence ID" value="NZ_BRXS01000002.1"/>
</dbReference>
<dbReference type="Proteomes" id="UP001161325">
    <property type="component" value="Unassembled WGS sequence"/>
</dbReference>
<evidence type="ECO:0000256" key="1">
    <source>
        <dbReference type="SAM" id="Phobius"/>
    </source>
</evidence>
<comment type="caution">
    <text evidence="2">The sequence shown here is derived from an EMBL/GenBank/DDBJ whole genome shotgun (WGS) entry which is preliminary data.</text>
</comment>
<protein>
    <submittedName>
        <fullName evidence="2">Uncharacterized protein</fullName>
    </submittedName>
</protein>
<reference evidence="2" key="1">
    <citation type="submission" date="2022-08" db="EMBL/GenBank/DDBJ databases">
        <title>Draft genome sequencing of Roseisolibacter agri AW1220.</title>
        <authorList>
            <person name="Tobiishi Y."/>
            <person name="Tonouchi A."/>
        </authorList>
    </citation>
    <scope>NUCLEOTIDE SEQUENCE</scope>
    <source>
        <strain evidence="2">AW1220</strain>
    </source>
</reference>
<keyword evidence="1" id="KW-0812">Transmembrane</keyword>
<proteinExistence type="predicted"/>
<dbReference type="AlphaFoldDB" id="A0AA37Q816"/>
<evidence type="ECO:0000313" key="2">
    <source>
        <dbReference type="EMBL" id="GLC24706.1"/>
    </source>
</evidence>
<organism evidence="2 3">
    <name type="scientific">Roseisolibacter agri</name>
    <dbReference type="NCBI Taxonomy" id="2014610"/>
    <lineage>
        <taxon>Bacteria</taxon>
        <taxon>Pseudomonadati</taxon>
        <taxon>Gemmatimonadota</taxon>
        <taxon>Gemmatimonadia</taxon>
        <taxon>Gemmatimonadales</taxon>
        <taxon>Gemmatimonadaceae</taxon>
        <taxon>Roseisolibacter</taxon>
    </lineage>
</organism>
<keyword evidence="1" id="KW-0472">Membrane</keyword>
<keyword evidence="3" id="KW-1185">Reference proteome</keyword>